<dbReference type="PANTHER" id="PTHR43811">
    <property type="entry name" value="FKBP-TYPE PEPTIDYL-PROLYL CIS-TRANS ISOMERASE FKPA"/>
    <property type="match status" value="1"/>
</dbReference>
<dbReference type="FunFam" id="3.10.50.40:FF:000006">
    <property type="entry name" value="Peptidyl-prolyl cis-trans isomerase"/>
    <property type="match status" value="1"/>
</dbReference>
<evidence type="ECO:0000313" key="10">
    <source>
        <dbReference type="Proteomes" id="UP000192980"/>
    </source>
</evidence>
<accession>A0A1X7JMY1</accession>
<dbReference type="EC" id="5.2.1.8" evidence="6"/>
<keyword evidence="7" id="KW-0732">Signal</keyword>
<dbReference type="Pfam" id="PF01346">
    <property type="entry name" value="FKBP_N"/>
    <property type="match status" value="1"/>
</dbReference>
<dbReference type="Pfam" id="PF00254">
    <property type="entry name" value="FKBP_C"/>
    <property type="match status" value="1"/>
</dbReference>
<dbReference type="InterPro" id="IPR036944">
    <property type="entry name" value="PPIase_FKBP_N_sf"/>
</dbReference>
<evidence type="ECO:0000256" key="1">
    <source>
        <dbReference type="ARBA" id="ARBA00000971"/>
    </source>
</evidence>
<feature type="signal peptide" evidence="7">
    <location>
        <begin position="1"/>
        <end position="26"/>
    </location>
</feature>
<comment type="catalytic activity">
    <reaction evidence="1 5 6">
        <text>[protein]-peptidylproline (omega=180) = [protein]-peptidylproline (omega=0)</text>
        <dbReference type="Rhea" id="RHEA:16237"/>
        <dbReference type="Rhea" id="RHEA-COMP:10747"/>
        <dbReference type="Rhea" id="RHEA-COMP:10748"/>
        <dbReference type="ChEBI" id="CHEBI:83833"/>
        <dbReference type="ChEBI" id="CHEBI:83834"/>
        <dbReference type="EC" id="5.2.1.8"/>
    </reaction>
</comment>
<dbReference type="Proteomes" id="UP000192980">
    <property type="component" value="Unassembled WGS sequence"/>
</dbReference>
<evidence type="ECO:0000256" key="4">
    <source>
        <dbReference type="ARBA" id="ARBA00023235"/>
    </source>
</evidence>
<gene>
    <name evidence="9" type="ORF">SAMN05660862_1900</name>
</gene>
<evidence type="ECO:0000256" key="5">
    <source>
        <dbReference type="PROSITE-ProRule" id="PRU00277"/>
    </source>
</evidence>
<dbReference type="RefSeq" id="WP_085472659.1">
    <property type="nucleotide sequence ID" value="NZ_FXAU01000003.1"/>
</dbReference>
<dbReference type="EMBL" id="FXAU01000003">
    <property type="protein sequence ID" value="SMG29241.1"/>
    <property type="molecule type" value="Genomic_DNA"/>
</dbReference>
<feature type="domain" description="PPIase FKBP-type" evidence="8">
    <location>
        <begin position="153"/>
        <end position="238"/>
    </location>
</feature>
<evidence type="ECO:0000256" key="2">
    <source>
        <dbReference type="ARBA" id="ARBA00006577"/>
    </source>
</evidence>
<dbReference type="STRING" id="561061.SAMN05660862_1900"/>
<dbReference type="Gene3D" id="1.10.287.460">
    <property type="entry name" value="Peptidyl-prolyl cis-trans isomerase, FKBP-type, N-terminal domain"/>
    <property type="match status" value="1"/>
</dbReference>
<dbReference type="SUPFAM" id="SSF54534">
    <property type="entry name" value="FKBP-like"/>
    <property type="match status" value="1"/>
</dbReference>
<keyword evidence="4 5" id="KW-0413">Isomerase</keyword>
<evidence type="ECO:0000313" key="9">
    <source>
        <dbReference type="EMBL" id="SMG29241.1"/>
    </source>
</evidence>
<dbReference type="PANTHER" id="PTHR43811:SF19">
    <property type="entry name" value="39 KDA FK506-BINDING NUCLEAR PROTEIN"/>
    <property type="match status" value="1"/>
</dbReference>
<proteinExistence type="inferred from homology"/>
<dbReference type="GO" id="GO:0003755">
    <property type="term" value="F:peptidyl-prolyl cis-trans isomerase activity"/>
    <property type="evidence" value="ECO:0007669"/>
    <property type="project" value="UniProtKB-UniRule"/>
</dbReference>
<evidence type="ECO:0000256" key="3">
    <source>
        <dbReference type="ARBA" id="ARBA00023110"/>
    </source>
</evidence>
<keyword evidence="10" id="KW-1185">Reference proteome</keyword>
<evidence type="ECO:0000259" key="8">
    <source>
        <dbReference type="PROSITE" id="PS50059"/>
    </source>
</evidence>
<name>A0A1X7JMY1_9SPHI</name>
<keyword evidence="3 5" id="KW-0697">Rotamase</keyword>
<feature type="chain" id="PRO_5012191710" description="Peptidyl-prolyl cis-trans isomerase" evidence="7">
    <location>
        <begin position="27"/>
        <end position="244"/>
    </location>
</feature>
<dbReference type="InterPro" id="IPR000774">
    <property type="entry name" value="PPIase_FKBP_N"/>
</dbReference>
<dbReference type="InterPro" id="IPR001179">
    <property type="entry name" value="PPIase_FKBP_dom"/>
</dbReference>
<evidence type="ECO:0000256" key="6">
    <source>
        <dbReference type="RuleBase" id="RU003915"/>
    </source>
</evidence>
<evidence type="ECO:0000256" key="7">
    <source>
        <dbReference type="SAM" id="SignalP"/>
    </source>
</evidence>
<sequence length="244" mass="26382">MNKYCKIAAALLFVTGMYTLPTYAQAKKTAAKPAAKAAVKTAPKTVVDSVSYAVGMDVAKSLASSGVKIQSASFMKGLEDVLQSKTALFGEEEKMRIIKDAFNKAADLKMEALKKEENAFFATLKTKPNVKHLQDGLYYEVIAEGNGPKPTVDDEVNVHYKGTLANGKVFDSSYDRGTPLDLSLARVIRGWQLGIPLMSVGAKYRLYIPSDLGYGERGAGEIPPFSALVFDIELLGIKAKDATN</sequence>
<dbReference type="InterPro" id="IPR046357">
    <property type="entry name" value="PPIase_dom_sf"/>
</dbReference>
<dbReference type="GO" id="GO:0006457">
    <property type="term" value="P:protein folding"/>
    <property type="evidence" value="ECO:0007669"/>
    <property type="project" value="InterPro"/>
</dbReference>
<protein>
    <recommendedName>
        <fullName evidence="6">Peptidyl-prolyl cis-trans isomerase</fullName>
        <ecNumber evidence="6">5.2.1.8</ecNumber>
    </recommendedName>
</protein>
<dbReference type="OrthoDB" id="9814548at2"/>
<dbReference type="Gene3D" id="3.10.50.40">
    <property type="match status" value="1"/>
</dbReference>
<dbReference type="PROSITE" id="PS50059">
    <property type="entry name" value="FKBP_PPIASE"/>
    <property type="match status" value="1"/>
</dbReference>
<dbReference type="AlphaFoldDB" id="A0A1X7JMY1"/>
<comment type="similarity">
    <text evidence="2 6">Belongs to the FKBP-type PPIase family.</text>
</comment>
<reference evidence="9 10" key="1">
    <citation type="submission" date="2017-04" db="EMBL/GenBank/DDBJ databases">
        <authorList>
            <person name="Afonso C.L."/>
            <person name="Miller P.J."/>
            <person name="Scott M.A."/>
            <person name="Spackman E."/>
            <person name="Goraichik I."/>
            <person name="Dimitrov K.M."/>
            <person name="Suarez D.L."/>
            <person name="Swayne D.E."/>
        </authorList>
    </citation>
    <scope>NUCLEOTIDE SEQUENCE [LARGE SCALE GENOMIC DNA]</scope>
    <source>
        <strain evidence="9 10">DSM 22418</strain>
    </source>
</reference>
<organism evidence="9 10">
    <name type="scientific">Sphingobacterium psychroaquaticum</name>
    <dbReference type="NCBI Taxonomy" id="561061"/>
    <lineage>
        <taxon>Bacteria</taxon>
        <taxon>Pseudomonadati</taxon>
        <taxon>Bacteroidota</taxon>
        <taxon>Sphingobacteriia</taxon>
        <taxon>Sphingobacteriales</taxon>
        <taxon>Sphingobacteriaceae</taxon>
        <taxon>Sphingobacterium</taxon>
    </lineage>
</organism>